<evidence type="ECO:0000313" key="1">
    <source>
        <dbReference type="EMBL" id="MDO1583080.1"/>
    </source>
</evidence>
<protein>
    <recommendedName>
        <fullName evidence="3">DUF2059 domain-containing protein</fullName>
    </recommendedName>
</protein>
<dbReference type="Proteomes" id="UP001169006">
    <property type="component" value="Unassembled WGS sequence"/>
</dbReference>
<gene>
    <name evidence="1" type="ORF">Q2T52_13395</name>
</gene>
<name>A0ABT8SX93_9HYPH</name>
<reference evidence="1" key="2">
    <citation type="submission" date="2023-07" db="EMBL/GenBank/DDBJ databases">
        <authorList>
            <person name="Sun H."/>
        </authorList>
    </citation>
    <scope>NUCLEOTIDE SEQUENCE</scope>
    <source>
        <strain evidence="1">05753</strain>
    </source>
</reference>
<accession>A0ABT8SX93</accession>
<comment type="caution">
    <text evidence="1">The sequence shown here is derived from an EMBL/GenBank/DDBJ whole genome shotgun (WGS) entry which is preliminary data.</text>
</comment>
<sequence>MDQSLLQIEQIHSRLQAVPTLVEGAAQAAQADGVRGVSDLKPLLEKAVAASFKADAIEERLSEDLGTGGTIAADSTAFAKAAQAFAKASKAYGGQTAAISGEGLTPEVKSHLTDGESGARIARLVEAMASPDLAGETAFTGQVMYVALETFTNSSAAELRDMSLDTLNQQMAGVLKTLRARTSNEKPLPKDVARAQEKNRLALMLANLAPDDLKALSDFYESDAGKAKREALVAGYRQASEDANFKMLDAFFRQLSGQLKTNPKLHQN</sequence>
<reference evidence="1" key="1">
    <citation type="journal article" date="2015" name="Int. J. Syst. Evol. Microbiol.">
        <title>Rhizobium oryzicola sp. nov., potential plant-growth-promoting endophytic bacteria isolated from rice roots.</title>
        <authorList>
            <person name="Zhang X.X."/>
            <person name="Gao J.S."/>
            <person name="Cao Y.H."/>
            <person name="Sheirdil R.A."/>
            <person name="Wang X.C."/>
            <person name="Zhang L."/>
        </authorList>
    </citation>
    <scope>NUCLEOTIDE SEQUENCE</scope>
    <source>
        <strain evidence="1">05753</strain>
    </source>
</reference>
<proteinExistence type="predicted"/>
<organism evidence="1 2">
    <name type="scientific">Rhizobium oryzicola</name>
    <dbReference type="NCBI Taxonomy" id="1232668"/>
    <lineage>
        <taxon>Bacteria</taxon>
        <taxon>Pseudomonadati</taxon>
        <taxon>Pseudomonadota</taxon>
        <taxon>Alphaproteobacteria</taxon>
        <taxon>Hyphomicrobiales</taxon>
        <taxon>Rhizobiaceae</taxon>
        <taxon>Rhizobium/Agrobacterium group</taxon>
        <taxon>Rhizobium</taxon>
    </lineage>
</organism>
<evidence type="ECO:0008006" key="3">
    <source>
        <dbReference type="Google" id="ProtNLM"/>
    </source>
</evidence>
<dbReference type="EMBL" id="JAUKWQ010000003">
    <property type="protein sequence ID" value="MDO1583080.1"/>
    <property type="molecule type" value="Genomic_DNA"/>
</dbReference>
<dbReference type="RefSeq" id="WP_302077235.1">
    <property type="nucleotide sequence ID" value="NZ_JAUKWQ010000003.1"/>
</dbReference>
<keyword evidence="2" id="KW-1185">Reference proteome</keyword>
<evidence type="ECO:0000313" key="2">
    <source>
        <dbReference type="Proteomes" id="UP001169006"/>
    </source>
</evidence>